<organism evidence="2 3">
    <name type="scientific">Pseudomonas peradeniyensis</name>
    <dbReference type="NCBI Taxonomy" id="2745488"/>
    <lineage>
        <taxon>Bacteria</taxon>
        <taxon>Pseudomonadati</taxon>
        <taxon>Pseudomonadota</taxon>
        <taxon>Gammaproteobacteria</taxon>
        <taxon>Pseudomonadales</taxon>
        <taxon>Pseudomonadaceae</taxon>
        <taxon>Pseudomonas</taxon>
    </lineage>
</organism>
<reference evidence="2" key="2">
    <citation type="submission" date="2022-09" db="EMBL/GenBank/DDBJ databases">
        <authorList>
            <person name="Cesa-Luna C."/>
            <person name="Girard L."/>
            <person name="Lood C."/>
            <person name="Hofte M."/>
            <person name="De Mot R."/>
        </authorList>
    </citation>
    <scope>NUCLEOTIDE SEQUENCE</scope>
    <source>
        <strain evidence="2">COR51</strain>
    </source>
</reference>
<feature type="compositionally biased region" description="Polar residues" evidence="1">
    <location>
        <begin position="1"/>
        <end position="12"/>
    </location>
</feature>
<dbReference type="EMBL" id="JAOSLA010000015">
    <property type="protein sequence ID" value="MCU7238758.1"/>
    <property type="molecule type" value="Genomic_DNA"/>
</dbReference>
<accession>A0ABT2VB24</accession>
<name>A0ABT2VB24_9PSED</name>
<proteinExistence type="predicted"/>
<reference evidence="2" key="3">
    <citation type="journal article" date="2023" name="mSystems">
        <title>Charting the Lipopeptidome of Nonpathogenic Pseudomonas.</title>
        <authorList>
            <person name="Cesa-Luna C."/>
            <person name="Geudens N."/>
            <person name="Girard L."/>
            <person name="De Roo V."/>
            <person name="Maklad H.R."/>
            <person name="Martins J.C."/>
            <person name="Hofte M."/>
            <person name="De Mot R."/>
        </authorList>
    </citation>
    <scope>NUCLEOTIDE SEQUENCE</scope>
    <source>
        <strain evidence="2">COR51</strain>
    </source>
</reference>
<gene>
    <name evidence="2" type="ORF">OC929_11895</name>
</gene>
<evidence type="ECO:0000313" key="3">
    <source>
        <dbReference type="Proteomes" id="UP001139994"/>
    </source>
</evidence>
<evidence type="ECO:0000313" key="2">
    <source>
        <dbReference type="EMBL" id="MCU7238758.1"/>
    </source>
</evidence>
<dbReference type="RefSeq" id="WP_262951445.1">
    <property type="nucleotide sequence ID" value="NZ_JAOSLA010000015.1"/>
</dbReference>
<reference evidence="2" key="1">
    <citation type="journal article" date="2022" name="Microbiol. Spectr.">
        <title>An Nuclear Magnetic Resonance Fingerprint Matching Approach for the Identification and Structural Re-Evaluation of Pseudomonas Lipopeptides.</title>
        <authorList>
            <person name="De Roo V."/>
            <person name="Verleysen Y."/>
            <person name="Kovacs B."/>
            <person name="De Vleeschouwer M."/>
            <person name="Muangkaew P."/>
            <person name="Girard L."/>
            <person name="Hofte M."/>
            <person name="De Mot R."/>
            <person name="Madder A."/>
            <person name="Geudens N."/>
            <person name="Martins J.C."/>
        </authorList>
    </citation>
    <scope>NUCLEOTIDE SEQUENCE</scope>
    <source>
        <strain evidence="2">COR51</strain>
    </source>
</reference>
<dbReference type="Proteomes" id="UP001139994">
    <property type="component" value="Unassembled WGS sequence"/>
</dbReference>
<keyword evidence="3" id="KW-1185">Reference proteome</keyword>
<protein>
    <submittedName>
        <fullName evidence="2">Uncharacterized protein</fullName>
    </submittedName>
</protein>
<sequence length="74" mass="8226">MTDSKVQTNKSGGTDLLQPRKLAEPFRSSWYLSNHRRAEEREVLVLTILPIGLLLTAKQVGGLGPRPLRALCRA</sequence>
<evidence type="ECO:0000256" key="1">
    <source>
        <dbReference type="SAM" id="MobiDB-lite"/>
    </source>
</evidence>
<comment type="caution">
    <text evidence="2">The sequence shown here is derived from an EMBL/GenBank/DDBJ whole genome shotgun (WGS) entry which is preliminary data.</text>
</comment>
<feature type="region of interest" description="Disordered" evidence="1">
    <location>
        <begin position="1"/>
        <end position="20"/>
    </location>
</feature>